<evidence type="ECO:0000313" key="3">
    <source>
        <dbReference type="EMBL" id="SKA79311.1"/>
    </source>
</evidence>
<dbReference type="Gene3D" id="3.30.420.10">
    <property type="entry name" value="Ribonuclease H-like superfamily/Ribonuclease H"/>
    <property type="match status" value="1"/>
</dbReference>
<organism evidence="3 4">
    <name type="scientific">Caloramator quimbayensis</name>
    <dbReference type="NCBI Taxonomy" id="1147123"/>
    <lineage>
        <taxon>Bacteria</taxon>
        <taxon>Bacillati</taxon>
        <taxon>Bacillota</taxon>
        <taxon>Clostridia</taxon>
        <taxon>Eubacteriales</taxon>
        <taxon>Clostridiaceae</taxon>
        <taxon>Caloramator</taxon>
    </lineage>
</organism>
<dbReference type="InterPro" id="IPR012337">
    <property type="entry name" value="RNaseH-like_sf"/>
</dbReference>
<dbReference type="GO" id="GO:0003676">
    <property type="term" value="F:nucleic acid binding"/>
    <property type="evidence" value="ECO:0007669"/>
    <property type="project" value="InterPro"/>
</dbReference>
<dbReference type="PROSITE" id="PS50994">
    <property type="entry name" value="INTEGRASE"/>
    <property type="match status" value="1"/>
</dbReference>
<sequence length="291" mass="34483">MVYRFIQDNCKEFGLRWLLRRFNLSPNAYYNFLKDRKSNYRTQKQKIHDQINKIYHETEGRLGHRNMKIFLARKGITCSKNTVHKYMNKELGLTSIVKRKKPGYKKGQPHKIFPNLLNQNFTTDKPNHVWCTDFTYLFLTDGSKRYNCTILDMYDRSVIASLNGKEITNELAINALKKAIASQPKLTDKLIVHSDQGSQFTSKDFIDFCESVNIQQSMSRAGCPFDNAPMERYYNTLKNELIHHYHYHNDEELNKAINNFAYVWYNHLRPHTYNEGLTPFEARYRKSKILD</sequence>
<feature type="domain" description="Integrase catalytic" evidence="2">
    <location>
        <begin position="122"/>
        <end position="287"/>
    </location>
</feature>
<dbReference type="InterPro" id="IPR036397">
    <property type="entry name" value="RNaseH_sf"/>
</dbReference>
<accession>A0A1T4WRR9</accession>
<dbReference type="AlphaFoldDB" id="A0A1T4WRR9"/>
<dbReference type="Pfam" id="PF13276">
    <property type="entry name" value="HTH_21"/>
    <property type="match status" value="1"/>
</dbReference>
<dbReference type="SUPFAM" id="SSF53098">
    <property type="entry name" value="Ribonuclease H-like"/>
    <property type="match status" value="1"/>
</dbReference>
<protein>
    <submittedName>
        <fullName evidence="3">Transposase InsO and inactivated derivatives</fullName>
    </submittedName>
</protein>
<gene>
    <name evidence="3" type="ORF">SAMN05443428_10332</name>
</gene>
<evidence type="ECO:0000259" key="2">
    <source>
        <dbReference type="PROSITE" id="PS50994"/>
    </source>
</evidence>
<dbReference type="EMBL" id="FUYH01000003">
    <property type="protein sequence ID" value="SKA79311.1"/>
    <property type="molecule type" value="Genomic_DNA"/>
</dbReference>
<dbReference type="Pfam" id="PF13333">
    <property type="entry name" value="rve_2"/>
    <property type="match status" value="1"/>
</dbReference>
<dbReference type="InterPro" id="IPR001584">
    <property type="entry name" value="Integrase_cat-core"/>
</dbReference>
<evidence type="ECO:0000313" key="4">
    <source>
        <dbReference type="Proteomes" id="UP000190105"/>
    </source>
</evidence>
<dbReference type="InterPro" id="IPR048020">
    <property type="entry name" value="Transpos_IS3"/>
</dbReference>
<comment type="function">
    <text evidence="1">Involved in the transposition of the insertion sequence.</text>
</comment>
<dbReference type="InterPro" id="IPR025948">
    <property type="entry name" value="HTH-like_dom"/>
</dbReference>
<dbReference type="Pfam" id="PF00665">
    <property type="entry name" value="rve"/>
    <property type="match status" value="1"/>
</dbReference>
<dbReference type="GO" id="GO:0015074">
    <property type="term" value="P:DNA integration"/>
    <property type="evidence" value="ECO:0007669"/>
    <property type="project" value="InterPro"/>
</dbReference>
<dbReference type="STRING" id="1147123.SAMN05443428_10332"/>
<dbReference type="PANTHER" id="PTHR46889:SF4">
    <property type="entry name" value="TRANSPOSASE INSO FOR INSERTION SEQUENCE ELEMENT IS911B-RELATED"/>
    <property type="match status" value="1"/>
</dbReference>
<proteinExistence type="predicted"/>
<dbReference type="PANTHER" id="PTHR46889">
    <property type="entry name" value="TRANSPOSASE INSF FOR INSERTION SEQUENCE IS3B-RELATED"/>
    <property type="match status" value="1"/>
</dbReference>
<dbReference type="Proteomes" id="UP000190105">
    <property type="component" value="Unassembled WGS sequence"/>
</dbReference>
<dbReference type="NCBIfam" id="NF033516">
    <property type="entry name" value="transpos_IS3"/>
    <property type="match status" value="1"/>
</dbReference>
<reference evidence="4" key="1">
    <citation type="submission" date="2017-02" db="EMBL/GenBank/DDBJ databases">
        <authorList>
            <person name="Varghese N."/>
            <person name="Submissions S."/>
        </authorList>
    </citation>
    <scope>NUCLEOTIDE SEQUENCE [LARGE SCALE GENOMIC DNA]</scope>
    <source>
        <strain evidence="4">USBA 833</strain>
    </source>
</reference>
<name>A0A1T4WRR9_9CLOT</name>
<keyword evidence="4" id="KW-1185">Reference proteome</keyword>
<dbReference type="InterPro" id="IPR050900">
    <property type="entry name" value="Transposase_IS3/IS150/IS904"/>
</dbReference>
<evidence type="ECO:0000256" key="1">
    <source>
        <dbReference type="ARBA" id="ARBA00002286"/>
    </source>
</evidence>